<comment type="caution">
    <text evidence="1">The sequence shown here is derived from an EMBL/GenBank/DDBJ whole genome shotgun (WGS) entry which is preliminary data.</text>
</comment>
<protein>
    <submittedName>
        <fullName evidence="1">Uncharacterized protein</fullName>
    </submittedName>
</protein>
<reference evidence="2" key="1">
    <citation type="journal article" date="2019" name="Int. J. Syst. Evol. Microbiol.">
        <title>The Global Catalogue of Microorganisms (GCM) 10K type strain sequencing project: providing services to taxonomists for standard genome sequencing and annotation.</title>
        <authorList>
            <consortium name="The Broad Institute Genomics Platform"/>
            <consortium name="The Broad Institute Genome Sequencing Center for Infectious Disease"/>
            <person name="Wu L."/>
            <person name="Ma J."/>
        </authorList>
    </citation>
    <scope>NUCLEOTIDE SEQUENCE [LARGE SCALE GENOMIC DNA]</scope>
    <source>
        <strain evidence="2">JCM 16928</strain>
    </source>
</reference>
<evidence type="ECO:0000313" key="2">
    <source>
        <dbReference type="Proteomes" id="UP001501222"/>
    </source>
</evidence>
<sequence>MIRVLHQSPVNVEKVLHLDPVDHRNRLHSVVHGFDVAQNGVGGRVLVLYSGRQLGFMSGEPAAVDLQALDLGRRDGLGSEQEPGQLLQIVLTGSAEGCQGTFGIDDVRLEFGTEVQRMGAEQVRHVRCVLVVKSRLSN</sequence>
<dbReference type="EMBL" id="BAABAA010000007">
    <property type="protein sequence ID" value="GAA3573231.1"/>
    <property type="molecule type" value="Genomic_DNA"/>
</dbReference>
<accession>A0ABP6XVJ7</accession>
<keyword evidence="2" id="KW-1185">Reference proteome</keyword>
<gene>
    <name evidence="1" type="ORF">GCM10022235_48320</name>
</gene>
<evidence type="ECO:0000313" key="1">
    <source>
        <dbReference type="EMBL" id="GAA3573231.1"/>
    </source>
</evidence>
<name>A0ABP6XVJ7_9ACTN</name>
<organism evidence="1 2">
    <name type="scientific">Kribbella ginsengisoli</name>
    <dbReference type="NCBI Taxonomy" id="363865"/>
    <lineage>
        <taxon>Bacteria</taxon>
        <taxon>Bacillati</taxon>
        <taxon>Actinomycetota</taxon>
        <taxon>Actinomycetes</taxon>
        <taxon>Propionibacteriales</taxon>
        <taxon>Kribbellaceae</taxon>
        <taxon>Kribbella</taxon>
    </lineage>
</organism>
<dbReference type="Proteomes" id="UP001501222">
    <property type="component" value="Unassembled WGS sequence"/>
</dbReference>
<proteinExistence type="predicted"/>